<gene>
    <name evidence="1" type="ORF">F4820DRAFT_206799</name>
</gene>
<proteinExistence type="predicted"/>
<reference evidence="1 2" key="1">
    <citation type="journal article" date="2022" name="New Phytol.">
        <title>Ecological generalism drives hyperdiversity of secondary metabolite gene clusters in xylarialean endophytes.</title>
        <authorList>
            <person name="Franco M.E.E."/>
            <person name="Wisecaver J.H."/>
            <person name="Arnold A.E."/>
            <person name="Ju Y.M."/>
            <person name="Slot J.C."/>
            <person name="Ahrendt S."/>
            <person name="Moore L.P."/>
            <person name="Eastman K.E."/>
            <person name="Scott K."/>
            <person name="Konkel Z."/>
            <person name="Mondo S.J."/>
            <person name="Kuo A."/>
            <person name="Hayes R.D."/>
            <person name="Haridas S."/>
            <person name="Andreopoulos B."/>
            <person name="Riley R."/>
            <person name="LaButti K."/>
            <person name="Pangilinan J."/>
            <person name="Lipzen A."/>
            <person name="Amirebrahimi M."/>
            <person name="Yan J."/>
            <person name="Adam C."/>
            <person name="Keymanesh K."/>
            <person name="Ng V."/>
            <person name="Louie K."/>
            <person name="Northen T."/>
            <person name="Drula E."/>
            <person name="Henrissat B."/>
            <person name="Hsieh H.M."/>
            <person name="Youens-Clark K."/>
            <person name="Lutzoni F."/>
            <person name="Miadlikowska J."/>
            <person name="Eastwood D.C."/>
            <person name="Hamelin R.C."/>
            <person name="Grigoriev I.V."/>
            <person name="U'Ren J.M."/>
        </authorList>
    </citation>
    <scope>NUCLEOTIDE SEQUENCE [LARGE SCALE GENOMIC DNA]</scope>
    <source>
        <strain evidence="1 2">CBS 119005</strain>
    </source>
</reference>
<name>A0ACB9YID4_9PEZI</name>
<organism evidence="1 2">
    <name type="scientific">Hypoxylon rubiginosum</name>
    <dbReference type="NCBI Taxonomy" id="110542"/>
    <lineage>
        <taxon>Eukaryota</taxon>
        <taxon>Fungi</taxon>
        <taxon>Dikarya</taxon>
        <taxon>Ascomycota</taxon>
        <taxon>Pezizomycotina</taxon>
        <taxon>Sordariomycetes</taxon>
        <taxon>Xylariomycetidae</taxon>
        <taxon>Xylariales</taxon>
        <taxon>Hypoxylaceae</taxon>
        <taxon>Hypoxylon</taxon>
    </lineage>
</organism>
<sequence>MADYEQDRQKKRRLTKDGDYVDTSKPSAFFRPLGGRDWTVSIAVPGSVLSTCRRDDQRTNIVSHLARALAVFSIDEIVIFDDSHPDTRARNVDPASYTGDIDPCGYLDHLLQYLEMPPFMRRTLLPLHPNLKGAGLMASLDIPSHPHQTDWLPYCEGVTVAGTPKGGKGTIVDVGRREGPVTISQEVPPKTRITVQIDESDPSIAEPVDPSAPRTEGGYYWGYSVRRCNSLANIFEECAFEGGYDLSIGTSERGVSIPDAFPEKKKREPLSFNHLLVVFGGPRGLEYAAENDPELNGMGIVRGRTKELFDHWINVLPGQGSRTIRTDEALFIGLAGLRKLWEGK</sequence>
<keyword evidence="2" id="KW-1185">Reference proteome</keyword>
<comment type="caution">
    <text evidence="1">The sequence shown here is derived from an EMBL/GenBank/DDBJ whole genome shotgun (WGS) entry which is preliminary data.</text>
</comment>
<dbReference type="Proteomes" id="UP001497700">
    <property type="component" value="Unassembled WGS sequence"/>
</dbReference>
<protein>
    <submittedName>
        <fullName evidence="1">DUF171-domain-containing protein</fullName>
    </submittedName>
</protein>
<evidence type="ECO:0000313" key="1">
    <source>
        <dbReference type="EMBL" id="KAI4858719.1"/>
    </source>
</evidence>
<dbReference type="EMBL" id="MU393697">
    <property type="protein sequence ID" value="KAI4858719.1"/>
    <property type="molecule type" value="Genomic_DNA"/>
</dbReference>
<accession>A0ACB9YID4</accession>
<evidence type="ECO:0000313" key="2">
    <source>
        <dbReference type="Proteomes" id="UP001497700"/>
    </source>
</evidence>